<dbReference type="Proteomes" id="UP000008827">
    <property type="component" value="Chromosome 16"/>
</dbReference>
<organism evidence="1">
    <name type="scientific">Glycine max</name>
    <name type="common">Soybean</name>
    <name type="synonym">Glycine hispida</name>
    <dbReference type="NCBI Taxonomy" id="3847"/>
    <lineage>
        <taxon>Eukaryota</taxon>
        <taxon>Viridiplantae</taxon>
        <taxon>Streptophyta</taxon>
        <taxon>Embryophyta</taxon>
        <taxon>Tracheophyta</taxon>
        <taxon>Spermatophyta</taxon>
        <taxon>Magnoliopsida</taxon>
        <taxon>eudicotyledons</taxon>
        <taxon>Gunneridae</taxon>
        <taxon>Pentapetalae</taxon>
        <taxon>rosids</taxon>
        <taxon>fabids</taxon>
        <taxon>Fabales</taxon>
        <taxon>Fabaceae</taxon>
        <taxon>Papilionoideae</taxon>
        <taxon>50 kb inversion clade</taxon>
        <taxon>NPAAA clade</taxon>
        <taxon>indigoferoid/millettioid clade</taxon>
        <taxon>Phaseoleae</taxon>
        <taxon>Glycine</taxon>
        <taxon>Glycine subgen. Soja</taxon>
    </lineage>
</organism>
<name>A0A0R0G1Q1_SOYBN</name>
<evidence type="ECO:0000313" key="3">
    <source>
        <dbReference type="Proteomes" id="UP000008827"/>
    </source>
</evidence>
<dbReference type="InParanoid" id="A0A0R0G1Q1"/>
<protein>
    <submittedName>
        <fullName evidence="1 2">Uncharacterized protein</fullName>
    </submittedName>
</protein>
<dbReference type="Gramene" id="KRH08773">
    <property type="protein sequence ID" value="KRH08773"/>
    <property type="gene ID" value="GLYMA_16G173300"/>
</dbReference>
<reference evidence="1 2" key="1">
    <citation type="journal article" date="2010" name="Nature">
        <title>Genome sequence of the palaeopolyploid soybean.</title>
        <authorList>
            <person name="Schmutz J."/>
            <person name="Cannon S.B."/>
            <person name="Schlueter J."/>
            <person name="Ma J."/>
            <person name="Mitros T."/>
            <person name="Nelson W."/>
            <person name="Hyten D.L."/>
            <person name="Song Q."/>
            <person name="Thelen J.J."/>
            <person name="Cheng J."/>
            <person name="Xu D."/>
            <person name="Hellsten U."/>
            <person name="May G.D."/>
            <person name="Yu Y."/>
            <person name="Sakurai T."/>
            <person name="Umezawa T."/>
            <person name="Bhattacharyya M.K."/>
            <person name="Sandhu D."/>
            <person name="Valliyodan B."/>
            <person name="Lindquist E."/>
            <person name="Peto M."/>
            <person name="Grant D."/>
            <person name="Shu S."/>
            <person name="Goodstein D."/>
            <person name="Barry K."/>
            <person name="Futrell-Griggs M."/>
            <person name="Abernathy B."/>
            <person name="Du J."/>
            <person name="Tian Z."/>
            <person name="Zhu L."/>
            <person name="Gill N."/>
            <person name="Joshi T."/>
            <person name="Libault M."/>
            <person name="Sethuraman A."/>
            <person name="Zhang X.-C."/>
            <person name="Shinozaki K."/>
            <person name="Nguyen H.T."/>
            <person name="Wing R.A."/>
            <person name="Cregan P."/>
            <person name="Specht J."/>
            <person name="Grimwood J."/>
            <person name="Rokhsar D."/>
            <person name="Stacey G."/>
            <person name="Shoemaker R.C."/>
            <person name="Jackson S.A."/>
        </authorList>
    </citation>
    <scope>NUCLEOTIDE SEQUENCE [LARGE SCALE GENOMIC DNA]</scope>
    <source>
        <strain evidence="2">cv. Williams 82</strain>
        <tissue evidence="1">Callus</tissue>
    </source>
</reference>
<reference evidence="1" key="3">
    <citation type="submission" date="2018-07" db="EMBL/GenBank/DDBJ databases">
        <title>WGS assembly of Glycine max.</title>
        <authorList>
            <person name="Schmutz J."/>
            <person name="Cannon S."/>
            <person name="Schlueter J."/>
            <person name="Ma J."/>
            <person name="Mitros T."/>
            <person name="Nelson W."/>
            <person name="Hyten D."/>
            <person name="Song Q."/>
            <person name="Thelen J."/>
            <person name="Cheng J."/>
            <person name="Xu D."/>
            <person name="Hellsten U."/>
            <person name="May G."/>
            <person name="Yu Y."/>
            <person name="Sakurai T."/>
            <person name="Umezawa T."/>
            <person name="Bhattacharyya M."/>
            <person name="Sandhu D."/>
            <person name="Valliyodan B."/>
            <person name="Lindquist E."/>
            <person name="Peto M."/>
            <person name="Grant D."/>
            <person name="Shu S."/>
            <person name="Goodstein D."/>
            <person name="Barry K."/>
            <person name="Futrell-Griggs M."/>
            <person name="Abernathy B."/>
            <person name="Du J."/>
            <person name="Tian Z."/>
            <person name="Zhu L."/>
            <person name="Gill N."/>
            <person name="Joshi T."/>
            <person name="Libault M."/>
            <person name="Sethuraman A."/>
            <person name="Zhang X."/>
            <person name="Shinozaki K."/>
            <person name="Nguyen H."/>
            <person name="Wing R."/>
            <person name="Cregan P."/>
            <person name="Specht J."/>
            <person name="Grimwood J."/>
            <person name="Rokhsar D."/>
            <person name="Stacey G."/>
            <person name="Shoemaker R."/>
            <person name="Jackson S."/>
        </authorList>
    </citation>
    <scope>NUCLEOTIDE SEQUENCE</scope>
    <source>
        <tissue evidence="1">Callus</tissue>
    </source>
</reference>
<dbReference type="AlphaFoldDB" id="A0A0R0G1Q1"/>
<sequence>MLLYTRQFMLVVPGYSSFEIQILGKFIASGCYFYNLQMHNNMILVIIKGPFFNAPKNKVQFSPCQFCCLTVRIEFWTGWLRLGYIKWRNYRF</sequence>
<keyword evidence="3" id="KW-1185">Reference proteome</keyword>
<accession>A0A0R0G1Q1</accession>
<reference evidence="2" key="2">
    <citation type="submission" date="2018-02" db="UniProtKB">
        <authorList>
            <consortium name="EnsemblPlants"/>
        </authorList>
    </citation>
    <scope>IDENTIFICATION</scope>
    <source>
        <strain evidence="2">Williams 82</strain>
    </source>
</reference>
<evidence type="ECO:0000313" key="1">
    <source>
        <dbReference type="EMBL" id="KRH08773.1"/>
    </source>
</evidence>
<gene>
    <name evidence="1" type="ORF">GLYMA_16G173300</name>
</gene>
<dbReference type="EMBL" id="CM000849">
    <property type="protein sequence ID" value="KRH08773.1"/>
    <property type="molecule type" value="Genomic_DNA"/>
</dbReference>
<evidence type="ECO:0000313" key="2">
    <source>
        <dbReference type="EnsemblPlants" id="KRH08773"/>
    </source>
</evidence>
<proteinExistence type="predicted"/>
<dbReference type="EnsemblPlants" id="KRH08773">
    <property type="protein sequence ID" value="KRH08773"/>
    <property type="gene ID" value="GLYMA_16G173300"/>
</dbReference>